<evidence type="ECO:0000256" key="1">
    <source>
        <dbReference type="SAM" id="Phobius"/>
    </source>
</evidence>
<dbReference type="Gene3D" id="3.30.450.20">
    <property type="entry name" value="PAS domain"/>
    <property type="match status" value="1"/>
</dbReference>
<dbReference type="SUPFAM" id="SSF103190">
    <property type="entry name" value="Sensory domain-like"/>
    <property type="match status" value="1"/>
</dbReference>
<dbReference type="Pfam" id="PF17201">
    <property type="entry name" value="Cache_3-Cache_2"/>
    <property type="match status" value="1"/>
</dbReference>
<sequence length="333" mass="37886">MKLRTKIVTTYIILIVITTGILGFIAINKSQEAALEQEEEKIQFALQSVYTLVDMRQDLIQEQIKNDLNISIKLLQEEYGDVRIDKSNLAQVGEYTVPALYAGDLNLIEDTTFVDELEDFFGGTSTVFVLNDTEFVRISTNVRHENGDRAVGTIIDENSTVYQSVVNKQPYYSRAWAVNRWYITAYKPLIDVDDNVVGILRIGVPEIDEKLESILGNVKIGKVGKLYIMDSTGTLLYHPTKQGENIARYEYVQDIFDRKNGSMEFQLKSNTMLAKFQYFEPWDWYVVALVDIHDIKSNAQGIINFIITIGLVICVLAMAIIASQKVNKIDRKN</sequence>
<dbReference type="InterPro" id="IPR033462">
    <property type="entry name" value="Cache_3-Cache_2"/>
</dbReference>
<dbReference type="Proteomes" id="UP000198304">
    <property type="component" value="Unassembled WGS sequence"/>
</dbReference>
<evidence type="ECO:0000259" key="2">
    <source>
        <dbReference type="Pfam" id="PF17201"/>
    </source>
</evidence>
<feature type="domain" description="Cache 3/Cache 2 fusion" evidence="2">
    <location>
        <begin position="31"/>
        <end position="300"/>
    </location>
</feature>
<evidence type="ECO:0000313" key="3">
    <source>
        <dbReference type="EMBL" id="SNS09739.1"/>
    </source>
</evidence>
<keyword evidence="1" id="KW-0472">Membrane</keyword>
<dbReference type="InterPro" id="IPR029151">
    <property type="entry name" value="Sensor-like_sf"/>
</dbReference>
<feature type="transmembrane region" description="Helical" evidence="1">
    <location>
        <begin position="302"/>
        <end position="322"/>
    </location>
</feature>
<feature type="transmembrane region" description="Helical" evidence="1">
    <location>
        <begin position="7"/>
        <end position="27"/>
    </location>
</feature>
<evidence type="ECO:0000313" key="4">
    <source>
        <dbReference type="Proteomes" id="UP000198304"/>
    </source>
</evidence>
<gene>
    <name evidence="3" type="ORF">SAMN05446037_100450</name>
</gene>
<proteinExistence type="predicted"/>
<dbReference type="RefSeq" id="WP_176431216.1">
    <property type="nucleotide sequence ID" value="NZ_FZOJ01000004.1"/>
</dbReference>
<keyword evidence="1" id="KW-1133">Transmembrane helix</keyword>
<dbReference type="EMBL" id="FZOJ01000004">
    <property type="protein sequence ID" value="SNS09739.1"/>
    <property type="molecule type" value="Genomic_DNA"/>
</dbReference>
<keyword evidence="4" id="KW-1185">Reference proteome</keyword>
<organism evidence="3 4">
    <name type="scientific">Anaerovirgula multivorans</name>
    <dbReference type="NCBI Taxonomy" id="312168"/>
    <lineage>
        <taxon>Bacteria</taxon>
        <taxon>Bacillati</taxon>
        <taxon>Bacillota</taxon>
        <taxon>Clostridia</taxon>
        <taxon>Peptostreptococcales</taxon>
        <taxon>Natronincolaceae</taxon>
        <taxon>Anaerovirgula</taxon>
    </lineage>
</organism>
<keyword evidence="1" id="KW-0812">Transmembrane</keyword>
<reference evidence="3 4" key="1">
    <citation type="submission" date="2017-06" db="EMBL/GenBank/DDBJ databases">
        <authorList>
            <person name="Kim H.J."/>
            <person name="Triplett B.A."/>
        </authorList>
    </citation>
    <scope>NUCLEOTIDE SEQUENCE [LARGE SCALE GENOMIC DNA]</scope>
    <source>
        <strain evidence="3 4">SCA</strain>
    </source>
</reference>
<protein>
    <submittedName>
        <fullName evidence="3">Cache 3/Cache 2 fusion domain-containing protein</fullName>
    </submittedName>
</protein>
<dbReference type="AlphaFoldDB" id="A0A239BPY6"/>
<name>A0A239BPY6_9FIRM</name>
<accession>A0A239BPY6</accession>
<dbReference type="CDD" id="cd12912">
    <property type="entry name" value="PDC2_MCP_like"/>
    <property type="match status" value="1"/>
</dbReference>